<organism evidence="1">
    <name type="scientific">uncultured Dysgonomonas sp</name>
    <dbReference type="NCBI Taxonomy" id="206096"/>
    <lineage>
        <taxon>Bacteria</taxon>
        <taxon>Pseudomonadati</taxon>
        <taxon>Bacteroidota</taxon>
        <taxon>Bacteroidia</taxon>
        <taxon>Bacteroidales</taxon>
        <taxon>Dysgonomonadaceae</taxon>
        <taxon>Dysgonomonas</taxon>
        <taxon>environmental samples</taxon>
    </lineage>
</organism>
<gene>
    <name evidence="1" type="ORF">KL86DYS1_31497</name>
</gene>
<sequence>MWYASPDCPISVVLDILAVNKEKPTIHQGVERAAKKYDWESEFFPFLNPHQIKKAIDKNIMIISIKAKDSILYQIYSETKLNIFFISNFLSFEIIR</sequence>
<evidence type="ECO:0000313" key="1">
    <source>
        <dbReference type="EMBL" id="SBW06858.1"/>
    </source>
</evidence>
<reference evidence="1" key="1">
    <citation type="submission" date="2016-04" db="EMBL/GenBank/DDBJ databases">
        <authorList>
            <person name="Evans L.H."/>
            <person name="Alamgir A."/>
            <person name="Owens N."/>
            <person name="Weber N.D."/>
            <person name="Virtaneva K."/>
            <person name="Barbian K."/>
            <person name="Babar A."/>
            <person name="Rosenke K."/>
        </authorList>
    </citation>
    <scope>NUCLEOTIDE SEQUENCE</scope>
    <source>
        <strain evidence="1">86-1</strain>
    </source>
</reference>
<dbReference type="EMBL" id="FLUM01000003">
    <property type="protein sequence ID" value="SBW06858.1"/>
    <property type="molecule type" value="Genomic_DNA"/>
</dbReference>
<protein>
    <submittedName>
        <fullName evidence="1">Uncharacterized protein</fullName>
    </submittedName>
</protein>
<proteinExistence type="predicted"/>
<accession>A0A212K5G2</accession>
<name>A0A212K5G2_9BACT</name>
<dbReference type="AlphaFoldDB" id="A0A212K5G2"/>